<dbReference type="Pfam" id="PF00534">
    <property type="entry name" value="Glycos_transf_1"/>
    <property type="match status" value="1"/>
</dbReference>
<dbReference type="InterPro" id="IPR004344">
    <property type="entry name" value="TTL/TTLL_fam"/>
</dbReference>
<gene>
    <name evidence="3" type="ORF">V5799_014906</name>
</gene>
<dbReference type="Pfam" id="PF03133">
    <property type="entry name" value="TTL"/>
    <property type="match status" value="1"/>
</dbReference>
<dbReference type="SUPFAM" id="SSF56059">
    <property type="entry name" value="Glutathione synthetase ATP-binding domain-like"/>
    <property type="match status" value="1"/>
</dbReference>
<sequence>MVRASGGCARPSVSTLFPERHTSIRYTCFDLFGFDILLDEKLKPWLLEVNISPSLRPATPVDHAVKSAVVKDMLNLVGFQLSQQLKDDLDERLLHLSPTERLKHRHYKTILLDVEEETTGILENLTPDDVRVLVQRRLVGCREHDKGPEEFVAALRELQQLGLRFHVSFLGQNFTELPSSLVGLHEELGAHVLHWGPLPDRDEYLGLLRTADVAVSTAHHEFYGVAMLEASLLGCYPLCPNRLVYPEIFP</sequence>
<dbReference type="EMBL" id="JARKHS020023668">
    <property type="protein sequence ID" value="KAK8768631.1"/>
    <property type="molecule type" value="Genomic_DNA"/>
</dbReference>
<evidence type="ECO:0000313" key="4">
    <source>
        <dbReference type="Proteomes" id="UP001321473"/>
    </source>
</evidence>
<dbReference type="PROSITE" id="PS51221">
    <property type="entry name" value="TTL"/>
    <property type="match status" value="1"/>
</dbReference>
<feature type="non-terminal residue" evidence="3">
    <location>
        <position position="250"/>
    </location>
</feature>
<accession>A0AAQ4E1P1</accession>
<dbReference type="PANTHER" id="PTHR13615">
    <property type="entry name" value="GLYCOSYLTRANSFERASE-LIKE 1"/>
    <property type="match status" value="1"/>
</dbReference>
<comment type="caution">
    <text evidence="3">The sequence shown here is derived from an EMBL/GenBank/DDBJ whole genome shotgun (WGS) entry which is preliminary data.</text>
</comment>
<dbReference type="InterPro" id="IPR001296">
    <property type="entry name" value="Glyco_trans_1"/>
</dbReference>
<keyword evidence="4" id="KW-1185">Reference proteome</keyword>
<keyword evidence="1" id="KW-0328">Glycosyltransferase</keyword>
<reference evidence="3 4" key="1">
    <citation type="journal article" date="2023" name="Arcadia Sci">
        <title>De novo assembly of a long-read Amblyomma americanum tick genome.</title>
        <authorList>
            <person name="Chou S."/>
            <person name="Poskanzer K.E."/>
            <person name="Rollins M."/>
            <person name="Thuy-Boun P.S."/>
        </authorList>
    </citation>
    <scope>NUCLEOTIDE SEQUENCE [LARGE SCALE GENOMIC DNA]</scope>
    <source>
        <strain evidence="3">F_SG_1</strain>
        <tissue evidence="3">Salivary glands</tissue>
    </source>
</reference>
<evidence type="ECO:0000259" key="2">
    <source>
        <dbReference type="Pfam" id="PF00534"/>
    </source>
</evidence>
<dbReference type="Gene3D" id="3.30.470.20">
    <property type="entry name" value="ATP-grasp fold, B domain"/>
    <property type="match status" value="1"/>
</dbReference>
<dbReference type="Proteomes" id="UP001321473">
    <property type="component" value="Unassembled WGS sequence"/>
</dbReference>
<dbReference type="AlphaFoldDB" id="A0AAQ4E1P1"/>
<dbReference type="GO" id="GO:0016757">
    <property type="term" value="F:glycosyltransferase activity"/>
    <property type="evidence" value="ECO:0007669"/>
    <property type="project" value="UniProtKB-KW"/>
</dbReference>
<protein>
    <recommendedName>
        <fullName evidence="2">Glycosyl transferase family 1 domain-containing protein</fullName>
    </recommendedName>
</protein>
<name>A0AAQ4E1P1_AMBAM</name>
<dbReference type="CDD" id="cd01635">
    <property type="entry name" value="Glycosyltransferase_GTB-type"/>
    <property type="match status" value="1"/>
</dbReference>
<evidence type="ECO:0000256" key="1">
    <source>
        <dbReference type="ARBA" id="ARBA00022676"/>
    </source>
</evidence>
<dbReference type="InterPro" id="IPR051862">
    <property type="entry name" value="GT-like_domain_containing_1"/>
</dbReference>
<dbReference type="Gene3D" id="3.40.50.2000">
    <property type="entry name" value="Glycogen Phosphorylase B"/>
    <property type="match status" value="1"/>
</dbReference>
<proteinExistence type="predicted"/>
<organism evidence="3 4">
    <name type="scientific">Amblyomma americanum</name>
    <name type="common">Lone star tick</name>
    <dbReference type="NCBI Taxonomy" id="6943"/>
    <lineage>
        <taxon>Eukaryota</taxon>
        <taxon>Metazoa</taxon>
        <taxon>Ecdysozoa</taxon>
        <taxon>Arthropoda</taxon>
        <taxon>Chelicerata</taxon>
        <taxon>Arachnida</taxon>
        <taxon>Acari</taxon>
        <taxon>Parasitiformes</taxon>
        <taxon>Ixodida</taxon>
        <taxon>Ixodoidea</taxon>
        <taxon>Ixodidae</taxon>
        <taxon>Amblyomminae</taxon>
        <taxon>Amblyomma</taxon>
    </lineage>
</organism>
<evidence type="ECO:0000313" key="3">
    <source>
        <dbReference type="EMBL" id="KAK8768631.1"/>
    </source>
</evidence>
<keyword evidence="1" id="KW-0808">Transferase</keyword>
<feature type="domain" description="Glycosyl transferase family 1" evidence="2">
    <location>
        <begin position="139"/>
        <end position="249"/>
    </location>
</feature>
<dbReference type="PANTHER" id="PTHR13615:SF3">
    <property type="entry name" value="GLYCOSYLTRANSFERASE-LIKE DOMAIN-CONTAINING PROTEIN 1"/>
    <property type="match status" value="1"/>
</dbReference>
<dbReference type="SUPFAM" id="SSF53756">
    <property type="entry name" value="UDP-Glycosyltransferase/glycogen phosphorylase"/>
    <property type="match status" value="1"/>
</dbReference>